<dbReference type="GO" id="GO:0016787">
    <property type="term" value="F:hydrolase activity"/>
    <property type="evidence" value="ECO:0007669"/>
    <property type="project" value="UniProtKB-KW"/>
</dbReference>
<protein>
    <submittedName>
        <fullName evidence="2">Uncharacterized protein</fullName>
    </submittedName>
</protein>
<dbReference type="Pfam" id="PF07470">
    <property type="entry name" value="Glyco_hydro_88"/>
    <property type="match status" value="1"/>
</dbReference>
<dbReference type="PANTHER" id="PTHR41814:SF1">
    <property type="entry name" value="CELLULASE"/>
    <property type="match status" value="1"/>
</dbReference>
<keyword evidence="3" id="KW-1185">Reference proteome</keyword>
<dbReference type="InterPro" id="IPR010905">
    <property type="entry name" value="Glyco_hydro_88"/>
</dbReference>
<evidence type="ECO:0000313" key="2">
    <source>
        <dbReference type="EMBL" id="PPQ90103.1"/>
    </source>
</evidence>
<accession>A0A409XH75</accession>
<reference evidence="2 3" key="1">
    <citation type="journal article" date="2018" name="Evol. Lett.">
        <title>Horizontal gene cluster transfer increased hallucinogenic mushroom diversity.</title>
        <authorList>
            <person name="Reynolds H.T."/>
            <person name="Vijayakumar V."/>
            <person name="Gluck-Thaler E."/>
            <person name="Korotkin H.B."/>
            <person name="Matheny P.B."/>
            <person name="Slot J.C."/>
        </authorList>
    </citation>
    <scope>NUCLEOTIDE SEQUENCE [LARGE SCALE GENOMIC DNA]</scope>
    <source>
        <strain evidence="2 3">2631</strain>
    </source>
</reference>
<dbReference type="Proteomes" id="UP000283269">
    <property type="component" value="Unassembled WGS sequence"/>
</dbReference>
<organism evidence="2 3">
    <name type="scientific">Psilocybe cyanescens</name>
    <dbReference type="NCBI Taxonomy" id="93625"/>
    <lineage>
        <taxon>Eukaryota</taxon>
        <taxon>Fungi</taxon>
        <taxon>Dikarya</taxon>
        <taxon>Basidiomycota</taxon>
        <taxon>Agaricomycotina</taxon>
        <taxon>Agaricomycetes</taxon>
        <taxon>Agaricomycetidae</taxon>
        <taxon>Agaricales</taxon>
        <taxon>Agaricineae</taxon>
        <taxon>Strophariaceae</taxon>
        <taxon>Psilocybe</taxon>
    </lineage>
</organism>
<dbReference type="AlphaFoldDB" id="A0A409XH75"/>
<dbReference type="OrthoDB" id="4138492at2759"/>
<proteinExistence type="predicted"/>
<dbReference type="STRING" id="93625.A0A409XH75"/>
<evidence type="ECO:0000313" key="3">
    <source>
        <dbReference type="Proteomes" id="UP000283269"/>
    </source>
</evidence>
<dbReference type="PANTHER" id="PTHR41814">
    <property type="entry name" value="EXPRESSED PROTEIN"/>
    <property type="match status" value="1"/>
</dbReference>
<dbReference type="GO" id="GO:0005975">
    <property type="term" value="P:carbohydrate metabolic process"/>
    <property type="evidence" value="ECO:0007669"/>
    <property type="project" value="InterPro"/>
</dbReference>
<sequence>MVNIDIIPAIGLISASVSEYNAFPLSPGFDIKQVAAQAQALPTHSWEYGTAAEALLELYDPHLSVFGAAPFPVHTLNISEVVALDYASKKVVFGTGYSALYKGDGAAGDPASLGVSAVMIGKVNSTFAWAANQTITGLLADVPRFYNGAISHRFGVAELWADSMYMVPPFIAYYAADKGDNALLQEAVRQCTLYRQVLQPNATTGPNGSWMHIIGPESQDTGYWATGNAWAAAGMTRVLATVIKAKGITNEAWRQQAITQLTAYVKEIVDAANTAPQDGGLVRNYVGDVSGDGLGFGEISGSSLLAAAVYRMAVLQSTIFTQRYITWADKLRAAIAGNDANGNPHITNTGIATPAVNPLWWKDTNPFTKGSPEGQAFVVMMYAGWRDCVKAGRCIATTSGDESKQPDAFITKRDAPKRSLHAGMRRQLAHAGSN</sequence>
<dbReference type="Gene3D" id="1.50.10.10">
    <property type="match status" value="1"/>
</dbReference>
<dbReference type="InterPro" id="IPR012341">
    <property type="entry name" value="6hp_glycosidase-like_sf"/>
</dbReference>
<dbReference type="InParanoid" id="A0A409XH75"/>
<keyword evidence="1" id="KW-0378">Hydrolase</keyword>
<evidence type="ECO:0000256" key="1">
    <source>
        <dbReference type="ARBA" id="ARBA00022801"/>
    </source>
</evidence>
<dbReference type="EMBL" id="NHYD01001701">
    <property type="protein sequence ID" value="PPQ90103.1"/>
    <property type="molecule type" value="Genomic_DNA"/>
</dbReference>
<gene>
    <name evidence="2" type="ORF">CVT25_012267</name>
</gene>
<dbReference type="SUPFAM" id="SSF48208">
    <property type="entry name" value="Six-hairpin glycosidases"/>
    <property type="match status" value="1"/>
</dbReference>
<name>A0A409XH75_PSICY</name>
<comment type="caution">
    <text evidence="2">The sequence shown here is derived from an EMBL/GenBank/DDBJ whole genome shotgun (WGS) entry which is preliminary data.</text>
</comment>
<dbReference type="InterPro" id="IPR008928">
    <property type="entry name" value="6-hairpin_glycosidase_sf"/>
</dbReference>